<organism evidence="1 2">
    <name type="scientific">Paenibacillus pinisoli</name>
    <dbReference type="NCBI Taxonomy" id="1276110"/>
    <lineage>
        <taxon>Bacteria</taxon>
        <taxon>Bacillati</taxon>
        <taxon>Bacillota</taxon>
        <taxon>Bacilli</taxon>
        <taxon>Bacillales</taxon>
        <taxon>Paenibacillaceae</taxon>
        <taxon>Paenibacillus</taxon>
    </lineage>
</organism>
<keyword evidence="2" id="KW-1185">Reference proteome</keyword>
<protein>
    <submittedName>
        <fullName evidence="1">DUF4004 family protein</fullName>
    </submittedName>
</protein>
<evidence type="ECO:0000313" key="2">
    <source>
        <dbReference type="Proteomes" id="UP000267798"/>
    </source>
</evidence>
<gene>
    <name evidence="1" type="ORF">D3P09_12020</name>
</gene>
<sequence>MDIELISKKELLEMTGISYGQLYRWKRKQLIPEEWFIRKSAFTGQETFFPRELILARIDKIVNLKDDLSLDELADKLAGKQGGIELPKSEFAARKIVSDMVWKRWAGLADENERYAFHDMLYLYTADALLQTGEMSIEEGDALISVLREHYPSFNGRPCELVFIRRMGIASFALVSASAELYFDNGVKVVARAPLTDWSEKLVERLV</sequence>
<dbReference type="Pfam" id="PF13171">
    <property type="entry name" value="DUF4004"/>
    <property type="match status" value="1"/>
</dbReference>
<dbReference type="InterPro" id="IPR025063">
    <property type="entry name" value="DUF4004"/>
</dbReference>
<name>A0A3A6PTR5_9BACL</name>
<proteinExistence type="predicted"/>
<evidence type="ECO:0000313" key="1">
    <source>
        <dbReference type="EMBL" id="RJX40091.1"/>
    </source>
</evidence>
<dbReference type="EMBL" id="QXQB01000002">
    <property type="protein sequence ID" value="RJX40091.1"/>
    <property type="molecule type" value="Genomic_DNA"/>
</dbReference>
<dbReference type="OrthoDB" id="1648298at2"/>
<dbReference type="Proteomes" id="UP000267798">
    <property type="component" value="Unassembled WGS sequence"/>
</dbReference>
<dbReference type="AlphaFoldDB" id="A0A3A6PTR5"/>
<accession>A0A3A6PTR5</accession>
<reference evidence="1 2" key="1">
    <citation type="submission" date="2018-09" db="EMBL/GenBank/DDBJ databases">
        <title>Paenibacillus aracenensis nov. sp. isolated from a cave in southern Spain.</title>
        <authorList>
            <person name="Jurado V."/>
            <person name="Gutierrez-Patricio S."/>
            <person name="Gonzalez-Pimentel J.L."/>
            <person name="Miller A.Z."/>
            <person name="Laiz L."/>
            <person name="Saiz-Jimenez C."/>
        </authorList>
    </citation>
    <scope>NUCLEOTIDE SEQUENCE [LARGE SCALE GENOMIC DNA]</scope>
    <source>
        <strain evidence="1 2">JCM 19203</strain>
    </source>
</reference>
<dbReference type="RefSeq" id="WP_120110065.1">
    <property type="nucleotide sequence ID" value="NZ_QXQB01000002.1"/>
</dbReference>
<comment type="caution">
    <text evidence="1">The sequence shown here is derived from an EMBL/GenBank/DDBJ whole genome shotgun (WGS) entry which is preliminary data.</text>
</comment>